<dbReference type="EMBL" id="JACHGJ010000012">
    <property type="protein sequence ID" value="MBB6482478.1"/>
    <property type="molecule type" value="Genomic_DNA"/>
</dbReference>
<evidence type="ECO:0008006" key="3">
    <source>
        <dbReference type="Google" id="ProtNLM"/>
    </source>
</evidence>
<dbReference type="PANTHER" id="PTHR35868">
    <property type="entry name" value="DUF2804 DOMAIN-CONTAINING PROTEIN-RELATED"/>
    <property type="match status" value="1"/>
</dbReference>
<evidence type="ECO:0000313" key="2">
    <source>
        <dbReference type="Proteomes" id="UP000587760"/>
    </source>
</evidence>
<comment type="caution">
    <text evidence="1">The sequence shown here is derived from an EMBL/GenBank/DDBJ whole genome shotgun (WGS) entry which is preliminary data.</text>
</comment>
<protein>
    <recommendedName>
        <fullName evidence="3">DUF2804 domain-containing protein</fullName>
    </recommendedName>
</protein>
<accession>A0A841RIY3</accession>
<dbReference type="RefSeq" id="WP_184748716.1">
    <property type="nucleotide sequence ID" value="NZ_JACHGJ010000012.1"/>
</dbReference>
<dbReference type="AlphaFoldDB" id="A0A841RIY3"/>
<organism evidence="1 2">
    <name type="scientific">Spirochaeta isovalerica</name>
    <dbReference type="NCBI Taxonomy" id="150"/>
    <lineage>
        <taxon>Bacteria</taxon>
        <taxon>Pseudomonadati</taxon>
        <taxon>Spirochaetota</taxon>
        <taxon>Spirochaetia</taxon>
        <taxon>Spirochaetales</taxon>
        <taxon>Spirochaetaceae</taxon>
        <taxon>Spirochaeta</taxon>
    </lineage>
</organism>
<name>A0A841RIY3_9SPIO</name>
<dbReference type="Proteomes" id="UP000587760">
    <property type="component" value="Unassembled WGS sequence"/>
</dbReference>
<gene>
    <name evidence="1" type="ORF">HNR50_004177</name>
</gene>
<dbReference type="InterPro" id="IPR021243">
    <property type="entry name" value="DUF2804"/>
</dbReference>
<keyword evidence="2" id="KW-1185">Reference proteome</keyword>
<reference evidence="1 2" key="1">
    <citation type="submission" date="2020-08" db="EMBL/GenBank/DDBJ databases">
        <title>Genomic Encyclopedia of Type Strains, Phase IV (KMG-IV): sequencing the most valuable type-strain genomes for metagenomic binning, comparative biology and taxonomic classification.</title>
        <authorList>
            <person name="Goeker M."/>
        </authorList>
    </citation>
    <scope>NUCLEOTIDE SEQUENCE [LARGE SCALE GENOMIC DNA]</scope>
    <source>
        <strain evidence="1 2">DSM 2461</strain>
    </source>
</reference>
<dbReference type="PANTHER" id="PTHR35868:SF4">
    <property type="entry name" value="DUF2804 DOMAIN-CONTAINING PROTEIN"/>
    <property type="match status" value="1"/>
</dbReference>
<proteinExistence type="predicted"/>
<evidence type="ECO:0000313" key="1">
    <source>
        <dbReference type="EMBL" id="MBB6482478.1"/>
    </source>
</evidence>
<sequence length="341" mass="39784">MKQLIGENNKVNYGCIDEPIEWNYRDFVLRDFFNREIKGLRKKRAYHQFNYIGISAGKYIAGFAIVDLGAVKNVFGFLYEMGSGIILESDDKCPGFSRKMDFPRNPDSYKARYESRSTSLLIDKDKDEGVLTIDCHFKKRLKIKGRFPYSMEKHRPLRVLNPNDPNRFTFTEKCSPLRAEDIEISLDGEKLPFDKETVTAIYDWSGGYLRRETIWYWTAFSAILPDGTSIGTNLAAFVNETFFSENAFWIDNNRTRVPRVIYDIDPLDPYKRWHVYDETGTLDLIFTPEGERSDKINGGPLAKAIFRQFIGMFEGYFHPEGEKRIDFHNIKGFCEIHRALW</sequence>
<dbReference type="Pfam" id="PF10974">
    <property type="entry name" value="DUF2804"/>
    <property type="match status" value="1"/>
</dbReference>